<feature type="domain" description="WCX" evidence="2">
    <location>
        <begin position="279"/>
        <end position="330"/>
    </location>
</feature>
<dbReference type="Proteomes" id="UP000051515">
    <property type="component" value="Unassembled WGS sequence"/>
</dbReference>
<dbReference type="Pfam" id="PF25583">
    <property type="entry name" value="WCX"/>
    <property type="match status" value="1"/>
</dbReference>
<dbReference type="Pfam" id="PF13280">
    <property type="entry name" value="WYL"/>
    <property type="match status" value="1"/>
</dbReference>
<dbReference type="OrthoDB" id="2306002at2"/>
<evidence type="ECO:0000259" key="1">
    <source>
        <dbReference type="Pfam" id="PF13280"/>
    </source>
</evidence>
<dbReference type="PANTHER" id="PTHR34580:SF1">
    <property type="entry name" value="PROTEIN PAFC"/>
    <property type="match status" value="1"/>
</dbReference>
<organism evidence="3 4">
    <name type="scientific">Companilactobacillus bobalius DSM 19674</name>
    <dbReference type="NCBI Taxonomy" id="1423788"/>
    <lineage>
        <taxon>Bacteria</taxon>
        <taxon>Bacillati</taxon>
        <taxon>Bacillota</taxon>
        <taxon>Bacilli</taxon>
        <taxon>Lactobacillales</taxon>
        <taxon>Lactobacillaceae</taxon>
        <taxon>Companilactobacillus</taxon>
        <taxon>Companilactobacillus bobalius</taxon>
    </lineage>
</organism>
<evidence type="ECO:0000259" key="2">
    <source>
        <dbReference type="Pfam" id="PF25583"/>
    </source>
</evidence>
<keyword evidence="4" id="KW-1185">Reference proteome</keyword>
<dbReference type="PATRIC" id="fig|1423788.3.peg.63"/>
<dbReference type="InterPro" id="IPR051534">
    <property type="entry name" value="CBASS_pafABC_assoc_protein"/>
</dbReference>
<name>A0A0R1KDK5_9LACO</name>
<proteinExistence type="predicted"/>
<protein>
    <submittedName>
        <fullName evidence="3">Uncharacterized protein</fullName>
    </submittedName>
</protein>
<comment type="caution">
    <text evidence="3">The sequence shown here is derived from an EMBL/GenBank/DDBJ whole genome shotgun (WGS) entry which is preliminary data.</text>
</comment>
<evidence type="ECO:0000313" key="4">
    <source>
        <dbReference type="Proteomes" id="UP000051515"/>
    </source>
</evidence>
<feature type="domain" description="WYL" evidence="1">
    <location>
        <begin position="157"/>
        <end position="221"/>
    </location>
</feature>
<dbReference type="STRING" id="1423788.FC78_GL000056"/>
<reference evidence="3 4" key="1">
    <citation type="journal article" date="2015" name="Genome Announc.">
        <title>Expanding the biotechnology potential of lactobacilli through comparative genomics of 213 strains and associated genera.</title>
        <authorList>
            <person name="Sun Z."/>
            <person name="Harris H.M."/>
            <person name="McCann A."/>
            <person name="Guo C."/>
            <person name="Argimon S."/>
            <person name="Zhang W."/>
            <person name="Yang X."/>
            <person name="Jeffery I.B."/>
            <person name="Cooney J.C."/>
            <person name="Kagawa T.F."/>
            <person name="Liu W."/>
            <person name="Song Y."/>
            <person name="Salvetti E."/>
            <person name="Wrobel A."/>
            <person name="Rasinkangas P."/>
            <person name="Parkhill J."/>
            <person name="Rea M.C."/>
            <person name="O'Sullivan O."/>
            <person name="Ritari J."/>
            <person name="Douillard F.P."/>
            <person name="Paul Ross R."/>
            <person name="Yang R."/>
            <person name="Briner A.E."/>
            <person name="Felis G.E."/>
            <person name="de Vos W.M."/>
            <person name="Barrangou R."/>
            <person name="Klaenhammer T.R."/>
            <person name="Caufield P.W."/>
            <person name="Cui Y."/>
            <person name="Zhang H."/>
            <person name="O'Toole P.W."/>
        </authorList>
    </citation>
    <scope>NUCLEOTIDE SEQUENCE [LARGE SCALE GENOMIC DNA]</scope>
    <source>
        <strain evidence="3 4">DSM 19674</strain>
    </source>
</reference>
<dbReference type="PANTHER" id="PTHR34580">
    <property type="match status" value="1"/>
</dbReference>
<dbReference type="InterPro" id="IPR026881">
    <property type="entry name" value="WYL_dom"/>
</dbReference>
<gene>
    <name evidence="3" type="ORF">FC78_GL000056</name>
</gene>
<dbReference type="AlphaFoldDB" id="A0A0R1KDK5"/>
<evidence type="ECO:0000313" key="3">
    <source>
        <dbReference type="EMBL" id="KRK81758.1"/>
    </source>
</evidence>
<sequence>MDDELEDEEKRIKEYGSRYRIVELLLQLLSGETFNLEESMKHYGVKKKAIQLDLKYMRFLLDRYMPDRKIVYDVRDQVYRVENEGQITSAEALTILKMVIGTRAFSKSELEKIEEEVLNFVSFSEQSSVKTLLSTTLGKYYPVKTQDDLVERIDEFSNWILKHKIIEFTYRSSRDGSNSDKTFVGTPINLYFDTSFYYVMIYLMEDGDDKDNPRVFRIDRFDFPIKEKRKSYNIPFSKKVDEGEVLKKTYLLKMGNDVNYTFQYWNYPQTALDKLPGSKIVETKDDGSVIIKGEIFSEGALLWILSQGDGLKVLGPESLVKEVKTRLKKAVELYDK</sequence>
<dbReference type="EMBL" id="AZDY01000041">
    <property type="protein sequence ID" value="KRK81758.1"/>
    <property type="molecule type" value="Genomic_DNA"/>
</dbReference>
<accession>A0A0R1KDK5</accession>
<dbReference type="InterPro" id="IPR057727">
    <property type="entry name" value="WCX_dom"/>
</dbReference>
<dbReference type="RefSeq" id="WP_056954087.1">
    <property type="nucleotide sequence ID" value="NZ_AZDY01000041.1"/>
</dbReference>
<dbReference type="PROSITE" id="PS52050">
    <property type="entry name" value="WYL"/>
    <property type="match status" value="1"/>
</dbReference>